<dbReference type="InterPro" id="IPR002156">
    <property type="entry name" value="RNaseH_domain"/>
</dbReference>
<dbReference type="GO" id="GO:0004523">
    <property type="term" value="F:RNA-DNA hybrid ribonuclease activity"/>
    <property type="evidence" value="ECO:0007669"/>
    <property type="project" value="InterPro"/>
</dbReference>
<accession>A0A8S9K247</accession>
<dbReference type="AlphaFoldDB" id="A0A8S9K247"/>
<dbReference type="InterPro" id="IPR036397">
    <property type="entry name" value="RNaseH_sf"/>
</dbReference>
<proteinExistence type="predicted"/>
<keyword evidence="1" id="KW-0812">Transmembrane</keyword>
<evidence type="ECO:0000313" key="3">
    <source>
        <dbReference type="EMBL" id="KAF2587907.1"/>
    </source>
</evidence>
<dbReference type="Gene3D" id="3.30.420.10">
    <property type="entry name" value="Ribonuclease H-like superfamily/Ribonuclease H"/>
    <property type="match status" value="1"/>
</dbReference>
<dbReference type="InterPro" id="IPR012337">
    <property type="entry name" value="RNaseH-like_sf"/>
</dbReference>
<name>A0A8S9K247_BRACR</name>
<dbReference type="CDD" id="cd06222">
    <property type="entry name" value="RNase_H_like"/>
    <property type="match status" value="1"/>
</dbReference>
<reference evidence="3" key="1">
    <citation type="submission" date="2019-12" db="EMBL/GenBank/DDBJ databases">
        <title>Genome sequencing and annotation of Brassica cretica.</title>
        <authorList>
            <person name="Studholme D.J."/>
            <person name="Sarris P.F."/>
        </authorList>
    </citation>
    <scope>NUCLEOTIDE SEQUENCE</scope>
    <source>
        <strain evidence="3">PFS-102/07</strain>
        <tissue evidence="3">Leaf</tissue>
    </source>
</reference>
<dbReference type="InterPro" id="IPR052929">
    <property type="entry name" value="RNase_H-like_EbsB-rel"/>
</dbReference>
<protein>
    <recommendedName>
        <fullName evidence="2">RNase H type-1 domain-containing protein</fullName>
    </recommendedName>
</protein>
<feature type="domain" description="RNase H type-1" evidence="2">
    <location>
        <begin position="138"/>
        <end position="257"/>
    </location>
</feature>
<dbReference type="EMBL" id="QGKY02000190">
    <property type="protein sequence ID" value="KAF2587907.1"/>
    <property type="molecule type" value="Genomic_DNA"/>
</dbReference>
<evidence type="ECO:0000256" key="1">
    <source>
        <dbReference type="SAM" id="Phobius"/>
    </source>
</evidence>
<keyword evidence="1" id="KW-0472">Membrane</keyword>
<comment type="caution">
    <text evidence="3">The sequence shown here is derived from an EMBL/GenBank/DDBJ whole genome shotgun (WGS) entry which is preliminary data.</text>
</comment>
<dbReference type="SUPFAM" id="SSF53098">
    <property type="entry name" value="Ribonuclease H-like"/>
    <property type="match status" value="1"/>
</dbReference>
<gene>
    <name evidence="3" type="ORF">F2Q70_00040821</name>
</gene>
<evidence type="ECO:0000259" key="2">
    <source>
        <dbReference type="Pfam" id="PF13456"/>
    </source>
</evidence>
<sequence length="262" mass="29343">MRENTACCRCGAIETTDHLLFQCRFARDLWSLGPWETPFDSSSCDSLSANLLASLHWRNLPPIGISINIFPWICWIIWVERNRLLFEKRISTPEEALIKAIKAAREWEAAQLAPQKALKLNLRSTPEKELPPNTITCNTDAAWIASSIKAGFGWIFFDSSDMEIHRGSSNQLHVSSACMAEALAVREALLHASSLGFTKIWLRSVSQVLIREINQKRGPTELFGVLSDIISLSSSFQFCCFSFLPRDLNGLADSIAKPQLCA</sequence>
<dbReference type="GO" id="GO:0003676">
    <property type="term" value="F:nucleic acid binding"/>
    <property type="evidence" value="ECO:0007669"/>
    <property type="project" value="InterPro"/>
</dbReference>
<dbReference type="Pfam" id="PF13456">
    <property type="entry name" value="RVT_3"/>
    <property type="match status" value="1"/>
</dbReference>
<organism evidence="3">
    <name type="scientific">Brassica cretica</name>
    <name type="common">Mustard</name>
    <dbReference type="NCBI Taxonomy" id="69181"/>
    <lineage>
        <taxon>Eukaryota</taxon>
        <taxon>Viridiplantae</taxon>
        <taxon>Streptophyta</taxon>
        <taxon>Embryophyta</taxon>
        <taxon>Tracheophyta</taxon>
        <taxon>Spermatophyta</taxon>
        <taxon>Magnoliopsida</taxon>
        <taxon>eudicotyledons</taxon>
        <taxon>Gunneridae</taxon>
        <taxon>Pentapetalae</taxon>
        <taxon>rosids</taxon>
        <taxon>malvids</taxon>
        <taxon>Brassicales</taxon>
        <taxon>Brassicaceae</taxon>
        <taxon>Brassiceae</taxon>
        <taxon>Brassica</taxon>
    </lineage>
</organism>
<dbReference type="PANTHER" id="PTHR47074:SF49">
    <property type="entry name" value="POLYNUCLEOTIDYL TRANSFERASE, RIBONUCLEASE H-LIKE SUPERFAMILY PROTEIN"/>
    <property type="match status" value="1"/>
</dbReference>
<dbReference type="PANTHER" id="PTHR47074">
    <property type="entry name" value="BNAC02G40300D PROTEIN"/>
    <property type="match status" value="1"/>
</dbReference>
<dbReference type="InterPro" id="IPR044730">
    <property type="entry name" value="RNase_H-like_dom_plant"/>
</dbReference>
<feature type="transmembrane region" description="Helical" evidence="1">
    <location>
        <begin position="60"/>
        <end position="79"/>
    </location>
</feature>
<keyword evidence="1" id="KW-1133">Transmembrane helix</keyword>